<gene>
    <name evidence="2" type="ORF">MON41_13865</name>
</gene>
<proteinExistence type="predicted"/>
<dbReference type="EMBL" id="JALBUU010000010">
    <property type="protein sequence ID" value="MCI0754834.1"/>
    <property type="molecule type" value="Genomic_DNA"/>
</dbReference>
<feature type="compositionally biased region" description="Polar residues" evidence="1">
    <location>
        <begin position="114"/>
        <end position="124"/>
    </location>
</feature>
<sequence>MTNLPGFYLAERAHRLVENERQGGIVANLREVAWLRQSAARLAAELMERPQARESEAEAALVWRRAGAELRRLLHHGGEADEWEAAYRLFKAADLTNQPDRSLWAGWERRKSARSQNGIASEAQQLPLGRVDKPDPQAD</sequence>
<evidence type="ECO:0000313" key="2">
    <source>
        <dbReference type="EMBL" id="MCI0754834.1"/>
    </source>
</evidence>
<accession>A0ABS9W6B3</accession>
<evidence type="ECO:0000313" key="3">
    <source>
        <dbReference type="Proteomes" id="UP001201985"/>
    </source>
</evidence>
<comment type="caution">
    <text evidence="2">The sequence shown here is derived from an EMBL/GenBank/DDBJ whole genome shotgun (WGS) entry which is preliminary data.</text>
</comment>
<dbReference type="RefSeq" id="WP_241793132.1">
    <property type="nucleotide sequence ID" value="NZ_JALBUU010000010.1"/>
</dbReference>
<organism evidence="2 3">
    <name type="scientific">Teichococcus vastitatis</name>
    <dbReference type="NCBI Taxonomy" id="2307076"/>
    <lineage>
        <taxon>Bacteria</taxon>
        <taxon>Pseudomonadati</taxon>
        <taxon>Pseudomonadota</taxon>
        <taxon>Alphaproteobacteria</taxon>
        <taxon>Acetobacterales</taxon>
        <taxon>Roseomonadaceae</taxon>
        <taxon>Roseomonas</taxon>
    </lineage>
</organism>
<feature type="region of interest" description="Disordered" evidence="1">
    <location>
        <begin position="113"/>
        <end position="139"/>
    </location>
</feature>
<evidence type="ECO:0000256" key="1">
    <source>
        <dbReference type="SAM" id="MobiDB-lite"/>
    </source>
</evidence>
<keyword evidence="3" id="KW-1185">Reference proteome</keyword>
<dbReference type="Proteomes" id="UP001201985">
    <property type="component" value="Unassembled WGS sequence"/>
</dbReference>
<protein>
    <submittedName>
        <fullName evidence="2">Uncharacterized protein</fullName>
    </submittedName>
</protein>
<name>A0ABS9W6B3_9PROT</name>
<reference evidence="2 3" key="1">
    <citation type="submission" date="2022-03" db="EMBL/GenBank/DDBJ databases">
        <title>Complete genome analysis of Roseomonas KG 17.1 : a prolific producer of plant growth promoters.</title>
        <authorList>
            <person name="Saadouli I."/>
            <person name="Najjari A."/>
            <person name="Mosbah A."/>
            <person name="Ouzari H.I."/>
        </authorList>
    </citation>
    <scope>NUCLEOTIDE SEQUENCE [LARGE SCALE GENOMIC DNA]</scope>
    <source>
        <strain evidence="2 3">KG17-1</strain>
    </source>
</reference>
<feature type="compositionally biased region" description="Basic and acidic residues" evidence="1">
    <location>
        <begin position="130"/>
        <end position="139"/>
    </location>
</feature>